<organism evidence="2 3">
    <name type="scientific">Bacillus seohaeanensis</name>
    <dbReference type="NCBI Taxonomy" id="284580"/>
    <lineage>
        <taxon>Bacteria</taxon>
        <taxon>Bacillati</taxon>
        <taxon>Bacillota</taxon>
        <taxon>Bacilli</taxon>
        <taxon>Bacillales</taxon>
        <taxon>Bacillaceae</taxon>
        <taxon>Bacillus</taxon>
    </lineage>
</organism>
<comment type="caution">
    <text evidence="2">The sequence shown here is derived from an EMBL/GenBank/DDBJ whole genome shotgun (WGS) entry which is preliminary data.</text>
</comment>
<protein>
    <submittedName>
        <fullName evidence="2">DUF6612 family protein</fullName>
    </submittedName>
</protein>
<evidence type="ECO:0000313" key="3">
    <source>
        <dbReference type="Proteomes" id="UP001597506"/>
    </source>
</evidence>
<feature type="chain" id="PRO_5046637253" evidence="1">
    <location>
        <begin position="21"/>
        <end position="268"/>
    </location>
</feature>
<dbReference type="PROSITE" id="PS51257">
    <property type="entry name" value="PROKAR_LIPOPROTEIN"/>
    <property type="match status" value="1"/>
</dbReference>
<keyword evidence="3" id="KW-1185">Reference proteome</keyword>
<gene>
    <name evidence="2" type="ORF">ACFSUL_14165</name>
</gene>
<dbReference type="Proteomes" id="UP001597506">
    <property type="component" value="Unassembled WGS sequence"/>
</dbReference>
<dbReference type="Pfam" id="PF20316">
    <property type="entry name" value="DUF6612"/>
    <property type="match status" value="1"/>
</dbReference>
<evidence type="ECO:0000256" key="1">
    <source>
        <dbReference type="SAM" id="SignalP"/>
    </source>
</evidence>
<sequence length="268" mass="30216">MKKLLLLFLCTFTLSLVAAACSNKPETPKDVLSASIKAMGEVNSFRSVIEVNQDTTYAETPSKDASTITMDYIKEPEALYQTTHLSLSDGYQNFKGELYLVEGDVYATDVLSRWTKGTDAGVHPSLEATRKHLSVTYELQWLHSHSDKIQMEEKDEQYVLTLSGSGNTFKNFTEYLLDITRPASYSSQFVDDLVTNSLTYNVFIDKESLRPVNTIITTDLEMTVDEGYNSIETIQTIEESYSNFNEVEPIVLPDEVSENHIDYTSSED</sequence>
<dbReference type="EMBL" id="JBHUMF010000031">
    <property type="protein sequence ID" value="MFD2681882.1"/>
    <property type="molecule type" value="Genomic_DNA"/>
</dbReference>
<name>A0ABW5RT59_9BACI</name>
<reference evidence="3" key="1">
    <citation type="journal article" date="2019" name="Int. J. Syst. Evol. Microbiol.">
        <title>The Global Catalogue of Microorganisms (GCM) 10K type strain sequencing project: providing services to taxonomists for standard genome sequencing and annotation.</title>
        <authorList>
            <consortium name="The Broad Institute Genomics Platform"/>
            <consortium name="The Broad Institute Genome Sequencing Center for Infectious Disease"/>
            <person name="Wu L."/>
            <person name="Ma J."/>
        </authorList>
    </citation>
    <scope>NUCLEOTIDE SEQUENCE [LARGE SCALE GENOMIC DNA]</scope>
    <source>
        <strain evidence="3">KCTC 3913</strain>
    </source>
</reference>
<evidence type="ECO:0000313" key="2">
    <source>
        <dbReference type="EMBL" id="MFD2681882.1"/>
    </source>
</evidence>
<dbReference type="RefSeq" id="WP_377936459.1">
    <property type="nucleotide sequence ID" value="NZ_JBHUMF010000031.1"/>
</dbReference>
<feature type="signal peptide" evidence="1">
    <location>
        <begin position="1"/>
        <end position="20"/>
    </location>
</feature>
<accession>A0ABW5RT59</accession>
<dbReference type="InterPro" id="IPR046720">
    <property type="entry name" value="DUF6612"/>
</dbReference>
<keyword evidence="1" id="KW-0732">Signal</keyword>
<dbReference type="Gene3D" id="2.50.20.20">
    <property type="match status" value="1"/>
</dbReference>
<proteinExistence type="predicted"/>